<evidence type="ECO:0000256" key="1">
    <source>
        <dbReference type="SAM" id="MobiDB-lite"/>
    </source>
</evidence>
<evidence type="ECO:0000313" key="2">
    <source>
        <dbReference type="EMBL" id="KAJ1204900.1"/>
    </source>
</evidence>
<protein>
    <submittedName>
        <fullName evidence="2">Uncharacterized protein</fullName>
    </submittedName>
</protein>
<accession>A0AAV7VXT8</accession>
<name>A0AAV7VXT8_PLEWA</name>
<dbReference type="EMBL" id="JANPWB010000002">
    <property type="protein sequence ID" value="KAJ1204900.1"/>
    <property type="molecule type" value="Genomic_DNA"/>
</dbReference>
<evidence type="ECO:0000313" key="3">
    <source>
        <dbReference type="Proteomes" id="UP001066276"/>
    </source>
</evidence>
<keyword evidence="3" id="KW-1185">Reference proteome</keyword>
<gene>
    <name evidence="2" type="ORF">NDU88_000335</name>
</gene>
<dbReference type="AlphaFoldDB" id="A0AAV7VXT8"/>
<sequence>MRGTGSKAGVREAGEPVRKEKMHTREPSSTMAPPGHPKTMTPQEKWKGVSPRPKQFQDSGAESSGAAMKQESKRASWGEETIVQPKQSSS</sequence>
<proteinExistence type="predicted"/>
<dbReference type="Proteomes" id="UP001066276">
    <property type="component" value="Chromosome 1_2"/>
</dbReference>
<feature type="region of interest" description="Disordered" evidence="1">
    <location>
        <begin position="1"/>
        <end position="90"/>
    </location>
</feature>
<comment type="caution">
    <text evidence="2">The sequence shown here is derived from an EMBL/GenBank/DDBJ whole genome shotgun (WGS) entry which is preliminary data.</text>
</comment>
<feature type="compositionally biased region" description="Basic and acidic residues" evidence="1">
    <location>
        <begin position="9"/>
        <end position="26"/>
    </location>
</feature>
<organism evidence="2 3">
    <name type="scientific">Pleurodeles waltl</name>
    <name type="common">Iberian ribbed newt</name>
    <dbReference type="NCBI Taxonomy" id="8319"/>
    <lineage>
        <taxon>Eukaryota</taxon>
        <taxon>Metazoa</taxon>
        <taxon>Chordata</taxon>
        <taxon>Craniata</taxon>
        <taxon>Vertebrata</taxon>
        <taxon>Euteleostomi</taxon>
        <taxon>Amphibia</taxon>
        <taxon>Batrachia</taxon>
        <taxon>Caudata</taxon>
        <taxon>Salamandroidea</taxon>
        <taxon>Salamandridae</taxon>
        <taxon>Pleurodelinae</taxon>
        <taxon>Pleurodeles</taxon>
    </lineage>
</organism>
<reference evidence="2" key="1">
    <citation type="journal article" date="2022" name="bioRxiv">
        <title>Sequencing and chromosome-scale assembly of the giantPleurodeles waltlgenome.</title>
        <authorList>
            <person name="Brown T."/>
            <person name="Elewa A."/>
            <person name="Iarovenko S."/>
            <person name="Subramanian E."/>
            <person name="Araus A.J."/>
            <person name="Petzold A."/>
            <person name="Susuki M."/>
            <person name="Suzuki K.-i.T."/>
            <person name="Hayashi T."/>
            <person name="Toyoda A."/>
            <person name="Oliveira C."/>
            <person name="Osipova E."/>
            <person name="Leigh N.D."/>
            <person name="Simon A."/>
            <person name="Yun M.H."/>
        </authorList>
    </citation>
    <scope>NUCLEOTIDE SEQUENCE</scope>
    <source>
        <strain evidence="2">20211129_DDA</strain>
        <tissue evidence="2">Liver</tissue>
    </source>
</reference>